<dbReference type="VEuPathDB" id="ToxoDB:ETH2_1532100"/>
<feature type="compositionally biased region" description="Low complexity" evidence="1">
    <location>
        <begin position="800"/>
        <end position="812"/>
    </location>
</feature>
<feature type="compositionally biased region" description="Low complexity" evidence="1">
    <location>
        <begin position="897"/>
        <end position="906"/>
    </location>
</feature>
<evidence type="ECO:0000313" key="3">
    <source>
        <dbReference type="EMBL" id="CDJ41449.1"/>
    </source>
</evidence>
<evidence type="ECO:0000256" key="1">
    <source>
        <dbReference type="SAM" id="MobiDB-lite"/>
    </source>
</evidence>
<dbReference type="RefSeq" id="XP_013232199.1">
    <property type="nucleotide sequence ID" value="XM_013376745.1"/>
</dbReference>
<dbReference type="AlphaFoldDB" id="U6KYS0"/>
<feature type="region of interest" description="Disordered" evidence="1">
    <location>
        <begin position="787"/>
        <end position="812"/>
    </location>
</feature>
<feature type="compositionally biased region" description="Low complexity" evidence="1">
    <location>
        <begin position="118"/>
        <end position="127"/>
    </location>
</feature>
<evidence type="ECO:0000313" key="4">
    <source>
        <dbReference type="Proteomes" id="UP000030747"/>
    </source>
</evidence>
<feature type="transmembrane region" description="Helical" evidence="2">
    <location>
        <begin position="60"/>
        <end position="80"/>
    </location>
</feature>
<dbReference type="EMBL" id="HG675627">
    <property type="protein sequence ID" value="CDJ41449.1"/>
    <property type="molecule type" value="Genomic_DNA"/>
</dbReference>
<dbReference type="OrthoDB" id="191535at2759"/>
<dbReference type="Proteomes" id="UP000030747">
    <property type="component" value="Unassembled WGS sequence"/>
</dbReference>
<feature type="compositionally biased region" description="Basic and acidic residues" evidence="1">
    <location>
        <begin position="787"/>
        <end position="799"/>
    </location>
</feature>
<feature type="region of interest" description="Disordered" evidence="1">
    <location>
        <begin position="881"/>
        <end position="917"/>
    </location>
</feature>
<proteinExistence type="predicted"/>
<feature type="region of interest" description="Disordered" evidence="1">
    <location>
        <begin position="82"/>
        <end position="127"/>
    </location>
</feature>
<dbReference type="VEuPathDB" id="ToxoDB:ETH_00034565"/>
<protein>
    <recommendedName>
        <fullName evidence="5">Transmembrane protein</fullName>
    </recommendedName>
</protein>
<evidence type="ECO:0000256" key="2">
    <source>
        <dbReference type="SAM" id="Phobius"/>
    </source>
</evidence>
<keyword evidence="4" id="KW-1185">Reference proteome</keyword>
<organism evidence="3 4">
    <name type="scientific">Eimeria tenella</name>
    <name type="common">Coccidian parasite</name>
    <dbReference type="NCBI Taxonomy" id="5802"/>
    <lineage>
        <taxon>Eukaryota</taxon>
        <taxon>Sar</taxon>
        <taxon>Alveolata</taxon>
        <taxon>Apicomplexa</taxon>
        <taxon>Conoidasida</taxon>
        <taxon>Coccidia</taxon>
        <taxon>Eucoccidiorida</taxon>
        <taxon>Eimeriorina</taxon>
        <taxon>Eimeriidae</taxon>
        <taxon>Eimeria</taxon>
    </lineage>
</organism>
<reference evidence="3" key="2">
    <citation type="submission" date="2013-10" db="EMBL/GenBank/DDBJ databases">
        <authorList>
            <person name="Aslett M."/>
        </authorList>
    </citation>
    <scope>NUCLEOTIDE SEQUENCE [LARGE SCALE GENOMIC DNA]</scope>
    <source>
        <strain evidence="3">Houghton</strain>
    </source>
</reference>
<accession>U6KYS0</accession>
<name>U6KYS0_EIMTE</name>
<reference evidence="3" key="1">
    <citation type="submission" date="2013-10" db="EMBL/GenBank/DDBJ databases">
        <title>Genomic analysis of the causative agents of coccidiosis in chickens.</title>
        <authorList>
            <person name="Reid A.J."/>
            <person name="Blake D."/>
            <person name="Billington K."/>
            <person name="Browne H."/>
            <person name="Dunn M."/>
            <person name="Hung S."/>
            <person name="Kawahara F."/>
            <person name="Miranda-Saavedra D."/>
            <person name="Mourier T."/>
            <person name="Nagra H."/>
            <person name="Otto T.D."/>
            <person name="Rawlings N."/>
            <person name="Sanchez A."/>
            <person name="Sanders M."/>
            <person name="Subramaniam C."/>
            <person name="Tay Y."/>
            <person name="Dear P."/>
            <person name="Doerig C."/>
            <person name="Gruber A."/>
            <person name="Parkinson J."/>
            <person name="Shirley M."/>
            <person name="Wan K.L."/>
            <person name="Berriman M."/>
            <person name="Tomley F."/>
            <person name="Pain A."/>
        </authorList>
    </citation>
    <scope>NUCLEOTIDE SEQUENCE [LARGE SCALE GENOMIC DNA]</scope>
    <source>
        <strain evidence="3">Houghton</strain>
    </source>
</reference>
<sequence>MTSPSCTLHPALGALGPAAFLGRSAARSPAVEGAPAAAAAALASGAATARRGRSFRRYSFTLLFPVFVSLLVSTIAYAVAETSSNAPSSDDDSSEANGASSKSRNNEPLAPKQPPQPGSGVPVPSVFQVPSENVPRPVLLPTRARKSAPSIGHRSIITSVPAGQTVPTRVPVPPSGAAVVSEGLQPNTFGRVGASFGNVLVLTDVDDTLWCSGSMMAFGKHIGGIDSELTRGLPYPAIGTLLFLLAMGPHTCTPSGLRIPLEHCLVTAFPLHTHNCPYEVQHFPRPSLLPRGAGVLSARASTSPFAQLTRPPSFFKDIEAIFTAGARQIYGVAAPRWPMAYQNEMKFAQVLSSQHSRGAAKVWGFAEAISRGGTAVVLGDTGEKDPEAAAGMALRHPDALAAVLLHVVFLDRRREVELAAAQTKVDLPKHAIPFEIHVAGRKLPAIQLAYEVIAKVREGEKVLSSGDLSDETAYAAGMQMAVDIRKLLTAATRQQLLAAEARLKGEPNSLPLPPPLIFLHVTQVHTQVVETPQEASVAAQLASFSSKLATKVSRWSAKKFSQNPELIDIAGFRQVAEVQPVFLQAPLQRLSQQGVRYPMGVPFASYRSTVGAALASWTLGMITTQDVLSLVVAAVRDLRSLGPATHCWQRTLVQEMLLDVLAVQHFVGPLESRTDLLDAGVFADAVSALRAFEGFHKEHCGSHENDNGTPLETCLDKLERALAQYAANGGPPNAVQQLLPLLSLACRYRGQMEHWLSAGSEEVESFAFLLGRAIILGTPAASIVYKSKEGQEEPSRQQEHAQQQNEQQKTQQQLLLRQPNANAPLSEIALYKLQRDLMLMPELAVDLHIDPDEAPSSIPPSLQMHALDVQTVEDLRPFMQDDYPNGMEAQGGLPQQSESSGRVPSSSRKRDASVTADAENDAVKDYLGECLHRKSAPVSTWVDNLRSFCVNTRDQAGTEACQVLKTWLFGPGNSHGPQVDRGSQRRSRAALPALIRVAEWNTRKPNTTLDIPELNISLEPMHFRPGATGRDELEKAYAFNLVGNVYSARGTVRHQRPSERAAWQRLFSALKVLRDVKCKDLFG</sequence>
<dbReference type="OMA" id="RWSAKKF"/>
<keyword evidence="2" id="KW-1133">Transmembrane helix</keyword>
<keyword evidence="2" id="KW-0472">Membrane</keyword>
<keyword evidence="2" id="KW-0812">Transmembrane</keyword>
<dbReference type="GeneID" id="25255971"/>
<gene>
    <name evidence="3" type="ORF">ETH_00034565</name>
</gene>
<evidence type="ECO:0008006" key="5">
    <source>
        <dbReference type="Google" id="ProtNLM"/>
    </source>
</evidence>